<evidence type="ECO:0000313" key="3">
    <source>
        <dbReference type="Proteomes" id="UP001143480"/>
    </source>
</evidence>
<feature type="domain" description="Phage tail collar" evidence="1">
    <location>
        <begin position="7"/>
        <end position="63"/>
    </location>
</feature>
<gene>
    <name evidence="2" type="ORF">GCM10017581_023310</name>
</gene>
<evidence type="ECO:0000313" key="2">
    <source>
        <dbReference type="EMBL" id="GLL00590.1"/>
    </source>
</evidence>
<dbReference type="EMBL" id="BSFP01000009">
    <property type="protein sequence ID" value="GLL00590.1"/>
    <property type="molecule type" value="Genomic_DNA"/>
</dbReference>
<evidence type="ECO:0000259" key="1">
    <source>
        <dbReference type="Pfam" id="PF07484"/>
    </source>
</evidence>
<dbReference type="InterPro" id="IPR011083">
    <property type="entry name" value="Phage_tail_collar_dom"/>
</dbReference>
<dbReference type="Pfam" id="PF07484">
    <property type="entry name" value="Collar"/>
    <property type="match status" value="1"/>
</dbReference>
<name>A0A9W6KIA6_9ACTN</name>
<reference evidence="2" key="2">
    <citation type="submission" date="2023-01" db="EMBL/GenBank/DDBJ databases">
        <authorList>
            <person name="Sun Q."/>
            <person name="Evtushenko L."/>
        </authorList>
    </citation>
    <scope>NUCLEOTIDE SEQUENCE</scope>
    <source>
        <strain evidence="2">VKM Ac-1321</strain>
    </source>
</reference>
<dbReference type="RefSeq" id="WP_261960023.1">
    <property type="nucleotide sequence ID" value="NZ_BAAAXA010000001.1"/>
</dbReference>
<keyword evidence="3" id="KW-1185">Reference proteome</keyword>
<protein>
    <submittedName>
        <fullName evidence="2">Tail Collar domain-containing protein</fullName>
    </submittedName>
</protein>
<dbReference type="Gene3D" id="3.90.1340.10">
    <property type="entry name" value="Phage tail collar domain"/>
    <property type="match status" value="1"/>
</dbReference>
<dbReference type="AlphaFoldDB" id="A0A9W6KIA6"/>
<reference evidence="2" key="1">
    <citation type="journal article" date="2014" name="Int. J. Syst. Evol. Microbiol.">
        <title>Complete genome sequence of Corynebacterium casei LMG S-19264T (=DSM 44701T), isolated from a smear-ripened cheese.</title>
        <authorList>
            <consortium name="US DOE Joint Genome Institute (JGI-PGF)"/>
            <person name="Walter F."/>
            <person name="Albersmeier A."/>
            <person name="Kalinowski J."/>
            <person name="Ruckert C."/>
        </authorList>
    </citation>
    <scope>NUCLEOTIDE SEQUENCE</scope>
    <source>
        <strain evidence="2">VKM Ac-1321</strain>
    </source>
</reference>
<dbReference type="InterPro" id="IPR037053">
    <property type="entry name" value="Phage_tail_collar_dom_sf"/>
</dbReference>
<sequence>MSDQFLGEIRMFAGTFAPTGWALCNGQLLPIPQNTALFSLLGTVYGGNGTTTFALPDLQGAAPLGTGQGPGLSQYVQGETGGAETVTLLATEMPQHTHIAQAAPVRGDRNSPAAATWAEAALGRVRDRHYATAPDSTAMAANALTVTGASQPHDNLAPYLTLTFIIALTGVFPTRP</sequence>
<comment type="caution">
    <text evidence="2">The sequence shown here is derived from an EMBL/GenBank/DDBJ whole genome shotgun (WGS) entry which is preliminary data.</text>
</comment>
<accession>A0A9W6KIA6</accession>
<proteinExistence type="predicted"/>
<dbReference type="Proteomes" id="UP001143480">
    <property type="component" value="Unassembled WGS sequence"/>
</dbReference>
<dbReference type="SUPFAM" id="SSF88874">
    <property type="entry name" value="Receptor-binding domain of short tail fibre protein gp12"/>
    <property type="match status" value="1"/>
</dbReference>
<organism evidence="2 3">
    <name type="scientific">Dactylosporangium matsuzakiense</name>
    <dbReference type="NCBI Taxonomy" id="53360"/>
    <lineage>
        <taxon>Bacteria</taxon>
        <taxon>Bacillati</taxon>
        <taxon>Actinomycetota</taxon>
        <taxon>Actinomycetes</taxon>
        <taxon>Micromonosporales</taxon>
        <taxon>Micromonosporaceae</taxon>
        <taxon>Dactylosporangium</taxon>
    </lineage>
</organism>